<dbReference type="PANTHER" id="PTHR33202">
    <property type="entry name" value="ZINC UPTAKE REGULATION PROTEIN"/>
    <property type="match status" value="1"/>
</dbReference>
<dbReference type="Proteomes" id="UP001500888">
    <property type="component" value="Unassembled WGS sequence"/>
</dbReference>
<keyword evidence="4" id="KW-0678">Repressor</keyword>
<sequence>MAGKLPDDIVTRLREAGLRATRPRLAVTEALRAMGGHHTADDVHAHLARHGTALPRTSVYNSLVTLADLGVVLRAEVGPGAAVYEVADSWHHHFVCRRCGEVGDVPCVAGAKPCLTPGDDVGQVDEAQVIFRGTCRRCLAAGDPADPAAPKDPADPNAA</sequence>
<reference evidence="12" key="1">
    <citation type="journal article" date="2019" name="Int. J. Syst. Evol. Microbiol.">
        <title>The Global Catalogue of Microorganisms (GCM) 10K type strain sequencing project: providing services to taxonomists for standard genome sequencing and annotation.</title>
        <authorList>
            <consortium name="The Broad Institute Genomics Platform"/>
            <consortium name="The Broad Institute Genome Sequencing Center for Infectious Disease"/>
            <person name="Wu L."/>
            <person name="Ma J."/>
        </authorList>
    </citation>
    <scope>NUCLEOTIDE SEQUENCE [LARGE SCALE GENOMIC DNA]</scope>
    <source>
        <strain evidence="12">JCM 16908</strain>
    </source>
</reference>
<keyword evidence="8" id="KW-0805">Transcription regulation</keyword>
<accession>A0ABP7I9E9</accession>
<comment type="caution">
    <text evidence="11">The sequence shown here is derived from an EMBL/GenBank/DDBJ whole genome shotgun (WGS) entry which is preliminary data.</text>
</comment>
<gene>
    <name evidence="11" type="ORF">GCM10022226_37020</name>
</gene>
<organism evidence="11 12">
    <name type="scientific">Sphaerisporangium flaviroseum</name>
    <dbReference type="NCBI Taxonomy" id="509199"/>
    <lineage>
        <taxon>Bacteria</taxon>
        <taxon>Bacillati</taxon>
        <taxon>Actinomycetota</taxon>
        <taxon>Actinomycetes</taxon>
        <taxon>Streptosporangiales</taxon>
        <taxon>Streptosporangiaceae</taxon>
        <taxon>Sphaerisporangium</taxon>
    </lineage>
</organism>
<dbReference type="EMBL" id="BAAAZR010000008">
    <property type="protein sequence ID" value="GAA3812889.1"/>
    <property type="molecule type" value="Genomic_DNA"/>
</dbReference>
<comment type="subcellular location">
    <subcellularLocation>
        <location evidence="1">Cytoplasm</location>
    </subcellularLocation>
</comment>
<dbReference type="InterPro" id="IPR002481">
    <property type="entry name" value="FUR"/>
</dbReference>
<keyword evidence="9" id="KW-0238">DNA-binding</keyword>
<dbReference type="CDD" id="cd07153">
    <property type="entry name" value="Fur_like"/>
    <property type="match status" value="1"/>
</dbReference>
<keyword evidence="5" id="KW-0479">Metal-binding</keyword>
<evidence type="ECO:0000256" key="10">
    <source>
        <dbReference type="ARBA" id="ARBA00023163"/>
    </source>
</evidence>
<name>A0ABP7I9E9_9ACTN</name>
<dbReference type="InterPro" id="IPR036390">
    <property type="entry name" value="WH_DNA-bd_sf"/>
</dbReference>
<dbReference type="SUPFAM" id="SSF46785">
    <property type="entry name" value="Winged helix' DNA-binding domain"/>
    <property type="match status" value="1"/>
</dbReference>
<comment type="similarity">
    <text evidence="2">Belongs to the Fur family.</text>
</comment>
<dbReference type="Pfam" id="PF01475">
    <property type="entry name" value="FUR"/>
    <property type="match status" value="1"/>
</dbReference>
<dbReference type="InterPro" id="IPR043135">
    <property type="entry name" value="Fur_C"/>
</dbReference>
<evidence type="ECO:0000256" key="2">
    <source>
        <dbReference type="ARBA" id="ARBA00007957"/>
    </source>
</evidence>
<protein>
    <submittedName>
        <fullName evidence="11">Fur family transcriptional regulator</fullName>
    </submittedName>
</protein>
<keyword evidence="7" id="KW-0408">Iron</keyword>
<dbReference type="PANTHER" id="PTHR33202:SF18">
    <property type="entry name" value="TRANSCRIPTIONAL REGULATOR FURA"/>
    <property type="match status" value="1"/>
</dbReference>
<evidence type="ECO:0000313" key="11">
    <source>
        <dbReference type="EMBL" id="GAA3812889.1"/>
    </source>
</evidence>
<dbReference type="Gene3D" id="3.30.1490.190">
    <property type="match status" value="1"/>
</dbReference>
<dbReference type="RefSeq" id="WP_344941086.1">
    <property type="nucleotide sequence ID" value="NZ_BAAAZR010000008.1"/>
</dbReference>
<keyword evidence="10" id="KW-0804">Transcription</keyword>
<evidence type="ECO:0000256" key="5">
    <source>
        <dbReference type="ARBA" id="ARBA00022723"/>
    </source>
</evidence>
<evidence type="ECO:0000256" key="8">
    <source>
        <dbReference type="ARBA" id="ARBA00023015"/>
    </source>
</evidence>
<keyword evidence="6" id="KW-0862">Zinc</keyword>
<evidence type="ECO:0000256" key="1">
    <source>
        <dbReference type="ARBA" id="ARBA00004496"/>
    </source>
</evidence>
<evidence type="ECO:0000256" key="7">
    <source>
        <dbReference type="ARBA" id="ARBA00023004"/>
    </source>
</evidence>
<dbReference type="InterPro" id="IPR036388">
    <property type="entry name" value="WH-like_DNA-bd_sf"/>
</dbReference>
<keyword evidence="12" id="KW-1185">Reference proteome</keyword>
<evidence type="ECO:0000256" key="4">
    <source>
        <dbReference type="ARBA" id="ARBA00022491"/>
    </source>
</evidence>
<evidence type="ECO:0000256" key="3">
    <source>
        <dbReference type="ARBA" id="ARBA00022490"/>
    </source>
</evidence>
<evidence type="ECO:0000313" key="12">
    <source>
        <dbReference type="Proteomes" id="UP001500888"/>
    </source>
</evidence>
<proteinExistence type="inferred from homology"/>
<keyword evidence="3" id="KW-0963">Cytoplasm</keyword>
<dbReference type="Gene3D" id="1.10.10.10">
    <property type="entry name" value="Winged helix-like DNA-binding domain superfamily/Winged helix DNA-binding domain"/>
    <property type="match status" value="1"/>
</dbReference>
<evidence type="ECO:0000256" key="9">
    <source>
        <dbReference type="ARBA" id="ARBA00023125"/>
    </source>
</evidence>
<evidence type="ECO:0000256" key="6">
    <source>
        <dbReference type="ARBA" id="ARBA00022833"/>
    </source>
</evidence>